<dbReference type="Proteomes" id="UP000749040">
    <property type="component" value="Unassembled WGS sequence"/>
</dbReference>
<keyword evidence="5" id="KW-0442">Lipid degradation</keyword>
<gene>
    <name evidence="9" type="ORF">ITX44_11225</name>
</gene>
<dbReference type="InterPro" id="IPR051406">
    <property type="entry name" value="PLD_domain"/>
</dbReference>
<evidence type="ECO:0000256" key="1">
    <source>
        <dbReference type="ARBA" id="ARBA00000798"/>
    </source>
</evidence>
<evidence type="ECO:0000256" key="7">
    <source>
        <dbReference type="SAM" id="SignalP"/>
    </source>
</evidence>
<proteinExistence type="inferred from homology"/>
<dbReference type="Pfam" id="PF13091">
    <property type="entry name" value="PLDc_2"/>
    <property type="match status" value="2"/>
</dbReference>
<dbReference type="InterPro" id="IPR001736">
    <property type="entry name" value="PLipase_D/transphosphatidylase"/>
</dbReference>
<keyword evidence="4" id="KW-0378">Hydrolase</keyword>
<feature type="domain" description="PLD phosphodiesterase" evidence="8">
    <location>
        <begin position="272"/>
        <end position="303"/>
    </location>
</feature>
<dbReference type="CDD" id="cd09128">
    <property type="entry name" value="PLDc_unchar1_2"/>
    <property type="match status" value="1"/>
</dbReference>
<dbReference type="EMBL" id="JADKYB010000005">
    <property type="protein sequence ID" value="MBM9505102.1"/>
    <property type="molecule type" value="Genomic_DNA"/>
</dbReference>
<keyword evidence="7" id="KW-0732">Signal</keyword>
<protein>
    <recommendedName>
        <fullName evidence="3">phospholipase D</fullName>
        <ecNumber evidence="3">3.1.4.4</ecNumber>
    </recommendedName>
</protein>
<comment type="catalytic activity">
    <reaction evidence="1">
        <text>a 1,2-diacyl-sn-glycero-3-phosphocholine + H2O = a 1,2-diacyl-sn-glycero-3-phosphate + choline + H(+)</text>
        <dbReference type="Rhea" id="RHEA:14445"/>
        <dbReference type="ChEBI" id="CHEBI:15354"/>
        <dbReference type="ChEBI" id="CHEBI:15377"/>
        <dbReference type="ChEBI" id="CHEBI:15378"/>
        <dbReference type="ChEBI" id="CHEBI:57643"/>
        <dbReference type="ChEBI" id="CHEBI:58608"/>
        <dbReference type="EC" id="3.1.4.4"/>
    </reaction>
</comment>
<comment type="caution">
    <text evidence="9">The sequence shown here is derived from an EMBL/GenBank/DDBJ whole genome shotgun (WGS) entry which is preliminary data.</text>
</comment>
<feature type="signal peptide" evidence="7">
    <location>
        <begin position="1"/>
        <end position="39"/>
    </location>
</feature>
<name>A0ABS2TQI5_9ACTN</name>
<dbReference type="EC" id="3.1.4.4" evidence="3"/>
<dbReference type="PROSITE" id="PS50035">
    <property type="entry name" value="PLD"/>
    <property type="match status" value="1"/>
</dbReference>
<feature type="chain" id="PRO_5047368112" description="phospholipase D" evidence="7">
    <location>
        <begin position="40"/>
        <end position="339"/>
    </location>
</feature>
<comment type="similarity">
    <text evidence="2">Belongs to the phospholipase D family.</text>
</comment>
<accession>A0ABS2TQI5</accession>
<evidence type="ECO:0000256" key="5">
    <source>
        <dbReference type="ARBA" id="ARBA00022963"/>
    </source>
</evidence>
<evidence type="ECO:0000256" key="3">
    <source>
        <dbReference type="ARBA" id="ARBA00012027"/>
    </source>
</evidence>
<dbReference type="PANTHER" id="PTHR43856:SF1">
    <property type="entry name" value="MITOCHONDRIAL CARDIOLIPIN HYDROLASE"/>
    <property type="match status" value="1"/>
</dbReference>
<evidence type="ECO:0000256" key="2">
    <source>
        <dbReference type="ARBA" id="ARBA00008664"/>
    </source>
</evidence>
<keyword evidence="6" id="KW-0443">Lipid metabolism</keyword>
<evidence type="ECO:0000313" key="10">
    <source>
        <dbReference type="Proteomes" id="UP000749040"/>
    </source>
</evidence>
<organism evidence="9 10">
    <name type="scientific">Actinacidiphila acididurans</name>
    <dbReference type="NCBI Taxonomy" id="2784346"/>
    <lineage>
        <taxon>Bacteria</taxon>
        <taxon>Bacillati</taxon>
        <taxon>Actinomycetota</taxon>
        <taxon>Actinomycetes</taxon>
        <taxon>Kitasatosporales</taxon>
        <taxon>Streptomycetaceae</taxon>
        <taxon>Actinacidiphila</taxon>
    </lineage>
</organism>
<dbReference type="Gene3D" id="3.30.870.10">
    <property type="entry name" value="Endonuclease Chain A"/>
    <property type="match status" value="2"/>
</dbReference>
<evidence type="ECO:0000259" key="8">
    <source>
        <dbReference type="PROSITE" id="PS50035"/>
    </source>
</evidence>
<keyword evidence="10" id="KW-1185">Reference proteome</keyword>
<sequence length="339" mass="35438">MPRSAGRPAARSAKRRIALALTACATAAVTAVTTATAQAAGTYSLLVFPDQGHTAVYDFINSATSSVDVTMYELRDTTAVNDLVNRQKAGVKVRVILDGAHTSVNGSAYNTLKAAGAGVTYSSSSFVYTHQKSITVDGTKSLILTGNLDSTYYSSDRDYGVFDNDAADVAAIEQVFNADFAKTSITPGDGDNLVWSPTDSQTRLLGLINGAQHSLDVEQLEFSDTALVNAIVSAEKRGVTVRVVGMDPNSYRSEFHSVRAAGGTVVTYSSSGGLYVHAKAIVADNGTSTAKVFAGSENFSDNSLNHNRELGLIINDSAVLGGIETTFGSDFAGGTPFTG</sequence>
<dbReference type="SUPFAM" id="SSF56024">
    <property type="entry name" value="Phospholipase D/nuclease"/>
    <property type="match status" value="2"/>
</dbReference>
<evidence type="ECO:0000256" key="6">
    <source>
        <dbReference type="ARBA" id="ARBA00023098"/>
    </source>
</evidence>
<dbReference type="InterPro" id="IPR025202">
    <property type="entry name" value="PLD-like_dom"/>
</dbReference>
<dbReference type="PANTHER" id="PTHR43856">
    <property type="entry name" value="CARDIOLIPIN HYDROLASE"/>
    <property type="match status" value="1"/>
</dbReference>
<evidence type="ECO:0000256" key="4">
    <source>
        <dbReference type="ARBA" id="ARBA00022801"/>
    </source>
</evidence>
<reference evidence="9 10" key="1">
    <citation type="submission" date="2021-01" db="EMBL/GenBank/DDBJ databases">
        <title>Streptomyces acididurans sp. nov., isolated from a peat swamp forest soil.</title>
        <authorList>
            <person name="Chantavorakit T."/>
            <person name="Duangmal K."/>
        </authorList>
    </citation>
    <scope>NUCLEOTIDE SEQUENCE [LARGE SCALE GENOMIC DNA]</scope>
    <source>
        <strain evidence="9 10">KK5PA1</strain>
    </source>
</reference>
<dbReference type="RefSeq" id="WP_205356962.1">
    <property type="nucleotide sequence ID" value="NZ_JADKYB010000005.1"/>
</dbReference>
<evidence type="ECO:0000313" key="9">
    <source>
        <dbReference type="EMBL" id="MBM9505102.1"/>
    </source>
</evidence>